<comment type="caution">
    <text evidence="1">The sequence shown here is derived from an EMBL/GenBank/DDBJ whole genome shotgun (WGS) entry which is preliminary data.</text>
</comment>
<protein>
    <submittedName>
        <fullName evidence="1">Uncharacterized protein</fullName>
    </submittedName>
</protein>
<dbReference type="AlphaFoldDB" id="A0A941CQ93"/>
<keyword evidence="2" id="KW-1185">Reference proteome</keyword>
<accession>A0A941CQ93</accession>
<sequence>MMEDLLKDGYDYEEYTENIMMEKGGCCKNNGDEKSTSCGCQHKGIPISK</sequence>
<proteinExistence type="predicted"/>
<reference evidence="1" key="1">
    <citation type="submission" date="2021-04" db="EMBL/GenBank/DDBJ databases">
        <title>Proteiniclasticum sedimins sp. nov., an obligate anaerobic bacterium isolated from anaerobic sludge.</title>
        <authorList>
            <person name="Liu J."/>
        </authorList>
    </citation>
    <scope>NUCLEOTIDE SEQUENCE</scope>
    <source>
        <strain evidence="1">BAD-10</strain>
    </source>
</reference>
<evidence type="ECO:0000313" key="1">
    <source>
        <dbReference type="EMBL" id="MBR0575798.1"/>
    </source>
</evidence>
<dbReference type="EMBL" id="JAGSCS010000005">
    <property type="protein sequence ID" value="MBR0575798.1"/>
    <property type="molecule type" value="Genomic_DNA"/>
</dbReference>
<name>A0A941CQ93_9CLOT</name>
<gene>
    <name evidence="1" type="ORF">KCG48_05515</name>
</gene>
<evidence type="ECO:0000313" key="2">
    <source>
        <dbReference type="Proteomes" id="UP000675379"/>
    </source>
</evidence>
<organism evidence="1 2">
    <name type="scientific">Proteiniclasticum sediminis</name>
    <dbReference type="NCBI Taxonomy" id="2804028"/>
    <lineage>
        <taxon>Bacteria</taxon>
        <taxon>Bacillati</taxon>
        <taxon>Bacillota</taxon>
        <taxon>Clostridia</taxon>
        <taxon>Eubacteriales</taxon>
        <taxon>Clostridiaceae</taxon>
        <taxon>Proteiniclasticum</taxon>
    </lineage>
</organism>
<dbReference type="Proteomes" id="UP000675379">
    <property type="component" value="Unassembled WGS sequence"/>
</dbReference>
<dbReference type="RefSeq" id="WP_211800426.1">
    <property type="nucleotide sequence ID" value="NZ_JAGSCS010000005.1"/>
</dbReference>